<dbReference type="RefSeq" id="WP_203853762.1">
    <property type="nucleotide sequence ID" value="NZ_BAAAVW010000038.1"/>
</dbReference>
<comment type="function">
    <text evidence="1">Part of the binding-protein-dependent transport system for phosphate; probably responsible for the translocation of the substrate across the membrane.</text>
</comment>
<feature type="transmembrane region" description="Helical" evidence="10">
    <location>
        <begin position="126"/>
        <end position="148"/>
    </location>
</feature>
<keyword evidence="8 10" id="KW-1133">Transmembrane helix</keyword>
<dbReference type="InterPro" id="IPR035906">
    <property type="entry name" value="MetI-like_sf"/>
</dbReference>
<dbReference type="AlphaFoldDB" id="A0A919PZL5"/>
<dbReference type="InterPro" id="IPR051408">
    <property type="entry name" value="Phosphate_transprt_permease"/>
</dbReference>
<dbReference type="NCBIfam" id="TIGR00974">
    <property type="entry name" value="3a0107s02c"/>
    <property type="match status" value="1"/>
</dbReference>
<evidence type="ECO:0000256" key="5">
    <source>
        <dbReference type="ARBA" id="ARBA00022475"/>
    </source>
</evidence>
<dbReference type="GO" id="GO:0005315">
    <property type="term" value="F:phosphate transmembrane transporter activity"/>
    <property type="evidence" value="ECO:0007669"/>
    <property type="project" value="InterPro"/>
</dbReference>
<keyword evidence="14" id="KW-1185">Reference proteome</keyword>
<comment type="subcellular location">
    <subcellularLocation>
        <location evidence="2 10">Cell membrane</location>
        <topology evidence="2 10">Multi-pass membrane protein</topology>
    </subcellularLocation>
</comment>
<evidence type="ECO:0000256" key="7">
    <source>
        <dbReference type="ARBA" id="ARBA00022692"/>
    </source>
</evidence>
<evidence type="ECO:0000256" key="1">
    <source>
        <dbReference type="ARBA" id="ARBA00003510"/>
    </source>
</evidence>
<evidence type="ECO:0000256" key="8">
    <source>
        <dbReference type="ARBA" id="ARBA00022989"/>
    </source>
</evidence>
<evidence type="ECO:0000256" key="4">
    <source>
        <dbReference type="ARBA" id="ARBA00022448"/>
    </source>
</evidence>
<evidence type="ECO:0000256" key="6">
    <source>
        <dbReference type="ARBA" id="ARBA00022592"/>
    </source>
</evidence>
<keyword evidence="9 10" id="KW-0472">Membrane</keyword>
<dbReference type="Proteomes" id="UP000660611">
    <property type="component" value="Unassembled WGS sequence"/>
</dbReference>
<feature type="transmembrane region" description="Helical" evidence="10">
    <location>
        <begin position="64"/>
        <end position="85"/>
    </location>
</feature>
<keyword evidence="4" id="KW-0813">Transport</keyword>
<evidence type="ECO:0000256" key="11">
    <source>
        <dbReference type="SAM" id="MobiDB-lite"/>
    </source>
</evidence>
<dbReference type="CDD" id="cd06261">
    <property type="entry name" value="TM_PBP2"/>
    <property type="match status" value="1"/>
</dbReference>
<evidence type="ECO:0000313" key="14">
    <source>
        <dbReference type="Proteomes" id="UP000660611"/>
    </source>
</evidence>
<comment type="caution">
    <text evidence="13">The sequence shown here is derived from an EMBL/GenBank/DDBJ whole genome shotgun (WGS) entry which is preliminary data.</text>
</comment>
<feature type="transmembrane region" description="Helical" evidence="10">
    <location>
        <begin position="220"/>
        <end position="246"/>
    </location>
</feature>
<feature type="transmembrane region" description="Helical" evidence="10">
    <location>
        <begin position="252"/>
        <end position="274"/>
    </location>
</feature>
<evidence type="ECO:0000256" key="2">
    <source>
        <dbReference type="ARBA" id="ARBA00004651"/>
    </source>
</evidence>
<evidence type="ECO:0000259" key="12">
    <source>
        <dbReference type="PROSITE" id="PS50928"/>
    </source>
</evidence>
<feature type="region of interest" description="Disordered" evidence="11">
    <location>
        <begin position="404"/>
        <end position="445"/>
    </location>
</feature>
<gene>
    <name evidence="13" type="primary">pstA_2</name>
    <name evidence="13" type="ORF">Dsi01nite_102020</name>
</gene>
<feature type="transmembrane region" description="Helical" evidence="10">
    <location>
        <begin position="368"/>
        <end position="389"/>
    </location>
</feature>
<dbReference type="PROSITE" id="PS50928">
    <property type="entry name" value="ABC_TM1"/>
    <property type="match status" value="1"/>
</dbReference>
<feature type="transmembrane region" description="Helical" evidence="10">
    <location>
        <begin position="188"/>
        <end position="208"/>
    </location>
</feature>
<reference evidence="13" key="1">
    <citation type="submission" date="2021-01" db="EMBL/GenBank/DDBJ databases">
        <title>Whole genome shotgun sequence of Dactylosporangium siamense NBRC 106093.</title>
        <authorList>
            <person name="Komaki H."/>
            <person name="Tamura T."/>
        </authorList>
    </citation>
    <scope>NUCLEOTIDE SEQUENCE</scope>
    <source>
        <strain evidence="13">NBRC 106093</strain>
    </source>
</reference>
<dbReference type="SUPFAM" id="SSF161098">
    <property type="entry name" value="MetI-like"/>
    <property type="match status" value="1"/>
</dbReference>
<protein>
    <recommendedName>
        <fullName evidence="10">Phosphate transport system permease protein PstA</fullName>
    </recommendedName>
</protein>
<keyword evidence="7 10" id="KW-0812">Transmembrane</keyword>
<evidence type="ECO:0000256" key="10">
    <source>
        <dbReference type="RuleBase" id="RU363043"/>
    </source>
</evidence>
<keyword evidence="5 10" id="KW-1003">Cell membrane</keyword>
<dbReference type="Pfam" id="PF00528">
    <property type="entry name" value="BPD_transp_1"/>
    <property type="match status" value="1"/>
</dbReference>
<dbReference type="InterPro" id="IPR005672">
    <property type="entry name" value="Phosphate_PstA"/>
</dbReference>
<dbReference type="InterPro" id="IPR000515">
    <property type="entry name" value="MetI-like"/>
</dbReference>
<comment type="similarity">
    <text evidence="3 10">Belongs to the binding-protein-dependent transport system permease family. CysTW subfamily.</text>
</comment>
<dbReference type="Gene3D" id="1.10.3720.10">
    <property type="entry name" value="MetI-like"/>
    <property type="match status" value="1"/>
</dbReference>
<feature type="domain" description="ABC transmembrane type-1" evidence="12">
    <location>
        <begin position="182"/>
        <end position="385"/>
    </location>
</feature>
<dbReference type="GO" id="GO:0005886">
    <property type="term" value="C:plasma membrane"/>
    <property type="evidence" value="ECO:0007669"/>
    <property type="project" value="UniProtKB-SubCell"/>
</dbReference>
<dbReference type="PANTHER" id="PTHR42922">
    <property type="entry name" value="PHOSPHATE TRANSPORT SYSTEM PERMEASE PROTEIN PSTA"/>
    <property type="match status" value="1"/>
</dbReference>
<name>A0A919PZL5_9ACTN</name>
<organism evidence="13 14">
    <name type="scientific">Dactylosporangium siamense</name>
    <dbReference type="NCBI Taxonomy" id="685454"/>
    <lineage>
        <taxon>Bacteria</taxon>
        <taxon>Bacillati</taxon>
        <taxon>Actinomycetota</taxon>
        <taxon>Actinomycetes</taxon>
        <taxon>Micromonosporales</taxon>
        <taxon>Micromonosporaceae</taxon>
        <taxon>Dactylosporangium</taxon>
    </lineage>
</organism>
<feature type="transmembrane region" description="Helical" evidence="10">
    <location>
        <begin position="295"/>
        <end position="317"/>
    </location>
</feature>
<keyword evidence="6" id="KW-0592">Phosphate transport</keyword>
<evidence type="ECO:0000256" key="3">
    <source>
        <dbReference type="ARBA" id="ARBA00007069"/>
    </source>
</evidence>
<dbReference type="EMBL" id="BONQ01000172">
    <property type="protein sequence ID" value="GIG52161.1"/>
    <property type="molecule type" value="Genomic_DNA"/>
</dbReference>
<evidence type="ECO:0000313" key="13">
    <source>
        <dbReference type="EMBL" id="GIG52161.1"/>
    </source>
</evidence>
<dbReference type="GO" id="GO:0035435">
    <property type="term" value="P:phosphate ion transmembrane transport"/>
    <property type="evidence" value="ECO:0007669"/>
    <property type="project" value="InterPro"/>
</dbReference>
<feature type="transmembrane region" description="Helical" evidence="10">
    <location>
        <begin position="91"/>
        <end position="114"/>
    </location>
</feature>
<dbReference type="PANTHER" id="PTHR42922:SF1">
    <property type="entry name" value="PHOSPHATE TRANSPORT SYSTEM PERMEASE PROTEIN PSTA"/>
    <property type="match status" value="1"/>
</dbReference>
<sequence length="445" mass="47370">MAIETKHQFGEHEREPVAVRPKVSTQIDVVPSVRPATGGGTVLPRELGPVPPRRQLGGVHRDELFNLLGAASTGLCVTILLFAWLAPFSGLIGFVVVAYVVFLAAYALLTALSADGPTVRDRIWTTVLWSAAAALFLGLFHVVGFTIWRGLPAMWHLNFFTEDLTTAGPLDPLSKGGVLHAVVGTLEMMTISLLITIPLGLACAVYLTQVGGRGSTLVRTIVEAMTALPSIVAGLFIYATLILILGFPQSGFAAATALSVMMLPIVIRAADVVLRLVPGGLREAAEALGAPRWRTVWYVVLPTARSGLVTSVILGAARGIGETSPVLLTAGYTTYLNANPIDGNQVSLPLLTFMLVRSGQPAYIQRGFGAAALLMAIVLALFVLARIFAGRAPGRVTARQARRLARQSARDEERMRRGGRYGLPGPAPGRDQQPDQQSVHLGDLP</sequence>
<accession>A0A919PZL5</accession>
<evidence type="ECO:0000256" key="9">
    <source>
        <dbReference type="ARBA" id="ARBA00023136"/>
    </source>
</evidence>
<proteinExistence type="inferred from homology"/>